<dbReference type="Pfam" id="PF06452">
    <property type="entry name" value="CBM9_1"/>
    <property type="match status" value="1"/>
</dbReference>
<dbReference type="PATRIC" id="fig|1544798.3.peg.4799"/>
<proteinExistence type="predicted"/>
<dbReference type="RefSeq" id="WP_045033500.1">
    <property type="nucleotide sequence ID" value="NZ_JRHC01000008.1"/>
</dbReference>
<sequence length="369" mass="42631">MRIIRNAFLITLFIISNLGSSAQEVPEKYARLFTAPNTYIAGQSNTAITIDGQANEPSWKNAAWTSEFIDIQGANMPHPTYPTRIKMLWDIDSLYIFAELKEEHIWAYYDKQDMIVYHENDFEVFIDPDGDTHNYYEFEVNAQNTLFDLFLDKPYRNGGKPDIEWNAKGFKSAVYVDGTLNDPTDTDKKWCVEMAIPFSSLTTDGNYIQPEAGAIWKINFSRVQWQTEIVNGKYTRKTNDDGKLIPEDNWVWSPQGVINMHYPERWGLIQFSSNAQKPTHSSFQLPKQELLARHLWHVFYAQRDYQREHKTFCNDLDTLGIQSNGKENNTSFSLELNTSGNTYTATLTTNNNLMISIDQDGLLRIHTDK</sequence>
<name>A0A0D8J505_9BACT</name>
<dbReference type="GO" id="GO:0030246">
    <property type="term" value="F:carbohydrate binding"/>
    <property type="evidence" value="ECO:0007669"/>
    <property type="project" value="InterPro"/>
</dbReference>
<accession>A0A0D8J505</accession>
<gene>
    <name evidence="3" type="ORF">LH29_23105</name>
</gene>
<dbReference type="EMBL" id="JRHC01000008">
    <property type="protein sequence ID" value="KJF41829.1"/>
    <property type="molecule type" value="Genomic_DNA"/>
</dbReference>
<dbReference type="Gene3D" id="2.60.40.1190">
    <property type="match status" value="1"/>
</dbReference>
<comment type="caution">
    <text evidence="3">The sequence shown here is derived from an EMBL/GenBank/DDBJ whole genome shotgun (WGS) entry which is preliminary data.</text>
</comment>
<evidence type="ECO:0000259" key="2">
    <source>
        <dbReference type="Pfam" id="PF06452"/>
    </source>
</evidence>
<evidence type="ECO:0000313" key="3">
    <source>
        <dbReference type="EMBL" id="KJF41829.1"/>
    </source>
</evidence>
<organism evidence="3 4">
    <name type="scientific">Draconibacterium sediminis</name>
    <dbReference type="NCBI Taxonomy" id="1544798"/>
    <lineage>
        <taxon>Bacteria</taxon>
        <taxon>Pseudomonadati</taxon>
        <taxon>Bacteroidota</taxon>
        <taxon>Bacteroidia</taxon>
        <taxon>Marinilabiliales</taxon>
        <taxon>Prolixibacteraceae</taxon>
        <taxon>Draconibacterium</taxon>
    </lineage>
</organism>
<dbReference type="CDD" id="cd09620">
    <property type="entry name" value="CBM9_like_3"/>
    <property type="match status" value="1"/>
</dbReference>
<evidence type="ECO:0000313" key="4">
    <source>
        <dbReference type="Proteomes" id="UP000032544"/>
    </source>
</evidence>
<dbReference type="OrthoDB" id="100605at2"/>
<keyword evidence="1" id="KW-0732">Signal</keyword>
<feature type="signal peptide" evidence="1">
    <location>
        <begin position="1"/>
        <end position="22"/>
    </location>
</feature>
<keyword evidence="4" id="KW-1185">Reference proteome</keyword>
<feature type="domain" description="Carbohydrate-binding" evidence="2">
    <location>
        <begin position="50"/>
        <end position="201"/>
    </location>
</feature>
<protein>
    <recommendedName>
        <fullName evidence="2">Carbohydrate-binding domain-containing protein</fullName>
    </recommendedName>
</protein>
<dbReference type="SUPFAM" id="SSF49344">
    <property type="entry name" value="CBD9-like"/>
    <property type="match status" value="1"/>
</dbReference>
<reference evidence="3 4" key="1">
    <citation type="submission" date="2014-09" db="EMBL/GenBank/DDBJ databases">
        <title>Draft Genome Sequence of Draconibacterium sp. JN14CK-3.</title>
        <authorList>
            <person name="Dong C."/>
            <person name="Lai Q."/>
            <person name="Shao Z."/>
        </authorList>
    </citation>
    <scope>NUCLEOTIDE SEQUENCE [LARGE SCALE GENOMIC DNA]</scope>
    <source>
        <strain evidence="3 4">JN14CK-3</strain>
    </source>
</reference>
<dbReference type="InterPro" id="IPR010502">
    <property type="entry name" value="Carb-bd_dom_fam9"/>
</dbReference>
<dbReference type="AlphaFoldDB" id="A0A0D8J505"/>
<dbReference type="GO" id="GO:0004553">
    <property type="term" value="F:hydrolase activity, hydrolyzing O-glycosyl compounds"/>
    <property type="evidence" value="ECO:0007669"/>
    <property type="project" value="InterPro"/>
</dbReference>
<evidence type="ECO:0000256" key="1">
    <source>
        <dbReference type="SAM" id="SignalP"/>
    </source>
</evidence>
<dbReference type="GO" id="GO:0016052">
    <property type="term" value="P:carbohydrate catabolic process"/>
    <property type="evidence" value="ECO:0007669"/>
    <property type="project" value="InterPro"/>
</dbReference>
<dbReference type="PANTHER" id="PTHR35532:SF5">
    <property type="entry name" value="CARBOHYDRATE-BINDING DOMAIN-CONTAINING PROTEIN"/>
    <property type="match status" value="1"/>
</dbReference>
<dbReference type="PANTHER" id="PTHR35532">
    <property type="entry name" value="SIMILAR TO POLYHYDROXYALKANOATE DEPOLYMERASE"/>
    <property type="match status" value="1"/>
</dbReference>
<dbReference type="Proteomes" id="UP000032544">
    <property type="component" value="Unassembled WGS sequence"/>
</dbReference>
<dbReference type="STRING" id="1544798.LH29_23105"/>
<feature type="chain" id="PRO_5002330848" description="Carbohydrate-binding domain-containing protein" evidence="1">
    <location>
        <begin position="23"/>
        <end position="369"/>
    </location>
</feature>